<dbReference type="EMBL" id="JABBWK010000250">
    <property type="protein sequence ID" value="KAG1886825.1"/>
    <property type="molecule type" value="Genomic_DNA"/>
</dbReference>
<dbReference type="RefSeq" id="XP_041216666.1">
    <property type="nucleotide sequence ID" value="XM_041368843.1"/>
</dbReference>
<dbReference type="Proteomes" id="UP001195769">
    <property type="component" value="Unassembled WGS sequence"/>
</dbReference>
<proteinExistence type="predicted"/>
<organism evidence="1 2">
    <name type="scientific">Suillus fuscotomentosus</name>
    <dbReference type="NCBI Taxonomy" id="1912939"/>
    <lineage>
        <taxon>Eukaryota</taxon>
        <taxon>Fungi</taxon>
        <taxon>Dikarya</taxon>
        <taxon>Basidiomycota</taxon>
        <taxon>Agaricomycotina</taxon>
        <taxon>Agaricomycetes</taxon>
        <taxon>Agaricomycetidae</taxon>
        <taxon>Boletales</taxon>
        <taxon>Suillineae</taxon>
        <taxon>Suillaceae</taxon>
        <taxon>Suillus</taxon>
    </lineage>
</organism>
<dbReference type="AlphaFoldDB" id="A0AAD4HB44"/>
<evidence type="ECO:0000313" key="2">
    <source>
        <dbReference type="Proteomes" id="UP001195769"/>
    </source>
</evidence>
<evidence type="ECO:0000313" key="1">
    <source>
        <dbReference type="EMBL" id="KAG1886825.1"/>
    </source>
</evidence>
<gene>
    <name evidence="1" type="ORF">F5891DRAFT_1200675</name>
</gene>
<reference evidence="1" key="1">
    <citation type="journal article" date="2020" name="New Phytol.">
        <title>Comparative genomics reveals dynamic genome evolution in host specialist ectomycorrhizal fungi.</title>
        <authorList>
            <person name="Lofgren L.A."/>
            <person name="Nguyen N.H."/>
            <person name="Vilgalys R."/>
            <person name="Ruytinx J."/>
            <person name="Liao H.L."/>
            <person name="Branco S."/>
            <person name="Kuo A."/>
            <person name="LaButti K."/>
            <person name="Lipzen A."/>
            <person name="Andreopoulos W."/>
            <person name="Pangilinan J."/>
            <person name="Riley R."/>
            <person name="Hundley H."/>
            <person name="Na H."/>
            <person name="Barry K."/>
            <person name="Grigoriev I.V."/>
            <person name="Stajich J.E."/>
            <person name="Kennedy P.G."/>
        </authorList>
    </citation>
    <scope>NUCLEOTIDE SEQUENCE</scope>
    <source>
        <strain evidence="1">FC203</strain>
    </source>
</reference>
<sequence length="215" mass="23902">MPSESERQTFLIPVNLGTPAQYDPSIFPVMRVKDTSTLGQISIVLEAMLDEVLKIHQMATDKKKIQDLLAETKASYDTLVLKREELQRQKKSFNPVKLFLAYCSTRLLSEAVKELYTATRTTSEKIRRQLLSVVSTDVENVQCLQLLACSTGSPEVNVYTDDDLPSDAHISGITVPLESPLDQSTASFFIDTVNFIASQGDLFPGGNPFTDDHEV</sequence>
<protein>
    <submittedName>
        <fullName evidence="1">Uncharacterized protein</fullName>
    </submittedName>
</protein>
<dbReference type="GeneID" id="64663141"/>
<name>A0AAD4HB44_9AGAM</name>
<keyword evidence="2" id="KW-1185">Reference proteome</keyword>
<comment type="caution">
    <text evidence="1">The sequence shown here is derived from an EMBL/GenBank/DDBJ whole genome shotgun (WGS) entry which is preliminary data.</text>
</comment>
<accession>A0AAD4HB44</accession>